<accession>A0A0A9DU68</accession>
<protein>
    <submittedName>
        <fullName evidence="1">Uncharacterized protein</fullName>
    </submittedName>
</protein>
<dbReference type="AlphaFoldDB" id="A0A0A9DU68"/>
<name>A0A0A9DU68_ARUDO</name>
<dbReference type="EMBL" id="GBRH01210573">
    <property type="protein sequence ID" value="JAD87322.1"/>
    <property type="molecule type" value="Transcribed_RNA"/>
</dbReference>
<organism evidence="1">
    <name type="scientific">Arundo donax</name>
    <name type="common">Giant reed</name>
    <name type="synonym">Donax arundinaceus</name>
    <dbReference type="NCBI Taxonomy" id="35708"/>
    <lineage>
        <taxon>Eukaryota</taxon>
        <taxon>Viridiplantae</taxon>
        <taxon>Streptophyta</taxon>
        <taxon>Embryophyta</taxon>
        <taxon>Tracheophyta</taxon>
        <taxon>Spermatophyta</taxon>
        <taxon>Magnoliopsida</taxon>
        <taxon>Liliopsida</taxon>
        <taxon>Poales</taxon>
        <taxon>Poaceae</taxon>
        <taxon>PACMAD clade</taxon>
        <taxon>Arundinoideae</taxon>
        <taxon>Arundineae</taxon>
        <taxon>Arundo</taxon>
    </lineage>
</organism>
<sequence length="83" mass="9635">MEKHVYKDYVFLMRYQNTKVLNLEGLQLLIERLSYTVLVINNKLEMCNFLVNRKATIKTAGCGNDSQKPSCSHHFFNSFLSTS</sequence>
<reference evidence="1" key="2">
    <citation type="journal article" date="2015" name="Data Brief">
        <title>Shoot transcriptome of the giant reed, Arundo donax.</title>
        <authorList>
            <person name="Barrero R.A."/>
            <person name="Guerrero F.D."/>
            <person name="Moolhuijzen P."/>
            <person name="Goolsby J.A."/>
            <person name="Tidwell J."/>
            <person name="Bellgard S.E."/>
            <person name="Bellgard M.I."/>
        </authorList>
    </citation>
    <scope>NUCLEOTIDE SEQUENCE</scope>
    <source>
        <tissue evidence="1">Shoot tissue taken approximately 20 cm above the soil surface</tissue>
    </source>
</reference>
<proteinExistence type="predicted"/>
<evidence type="ECO:0000313" key="1">
    <source>
        <dbReference type="EMBL" id="JAD87322.1"/>
    </source>
</evidence>
<reference evidence="1" key="1">
    <citation type="submission" date="2014-09" db="EMBL/GenBank/DDBJ databases">
        <authorList>
            <person name="Magalhaes I.L.F."/>
            <person name="Oliveira U."/>
            <person name="Santos F.R."/>
            <person name="Vidigal T.H.D.A."/>
            <person name="Brescovit A.D."/>
            <person name="Santos A.J."/>
        </authorList>
    </citation>
    <scope>NUCLEOTIDE SEQUENCE</scope>
    <source>
        <tissue evidence="1">Shoot tissue taken approximately 20 cm above the soil surface</tissue>
    </source>
</reference>